<sequence>MHAYLLYVLVGLAAFAAYQVLFIVLTRIQDAVKARQLGCAEVPTYPNSGFMGLKHVKELQAADAKKQFPDFLVERQNAISAKLGRLVTTFKVNVLGQTVFFTSDPENIKAMLATQFADYDLGPTRHAIMGTVLGDGIFVQDGKKWEHSRAMLRPNFVREQISDLDMEERHVQSLFKVMPTKNDGWTDFLDIQTRFFRLTIDAATEFLFGKSVNSQIAEASNVETGKTSAQEHVERSFSVNFDQAQSTMAKKFRYGDKHWLHNPPEYKMNAKVCNDFIGHYVDLALSQGSNTSEKTGEKEKYIFLEQLAKQTRDPVELRAQLLNILLAGRDTTASLLSWTFHQLLRHPDVFEKLRASVIEAFGTYDDPKEITFSTLKGCQYLQYTLNEVNRLWPVVPGNGRRSNKATTLPRGGGPNGDLPVFIPEQTSIDYSIHVMHRRKDLWGDDADEFRPERFIGRKPGWEYLPFNGGPRICIGQQFALTEASYVIVRLLQKFDKIEAAPGELEGPVTSNLGLTNCPARLVTLRLHEAVAA</sequence>
<keyword evidence="6 8" id="KW-0408">Iron</keyword>
<accession>A0A6A6F2B1</accession>
<dbReference type="SUPFAM" id="SSF48264">
    <property type="entry name" value="Cytochrome P450"/>
    <property type="match status" value="1"/>
</dbReference>
<evidence type="ECO:0000256" key="3">
    <source>
        <dbReference type="ARBA" id="ARBA00022617"/>
    </source>
</evidence>
<dbReference type="PRINTS" id="PR00385">
    <property type="entry name" value="P450"/>
</dbReference>
<dbReference type="InterPro" id="IPR017972">
    <property type="entry name" value="Cyt_P450_CS"/>
</dbReference>
<dbReference type="GO" id="GO:0005506">
    <property type="term" value="F:iron ion binding"/>
    <property type="evidence" value="ECO:0007669"/>
    <property type="project" value="InterPro"/>
</dbReference>
<evidence type="ECO:0000313" key="12">
    <source>
        <dbReference type="Proteomes" id="UP000799539"/>
    </source>
</evidence>
<evidence type="ECO:0000256" key="4">
    <source>
        <dbReference type="ARBA" id="ARBA00022723"/>
    </source>
</evidence>
<feature type="binding site" description="axial binding residue" evidence="8">
    <location>
        <position position="473"/>
    </location>
    <ligand>
        <name>heme</name>
        <dbReference type="ChEBI" id="CHEBI:30413"/>
    </ligand>
    <ligandPart>
        <name>Fe</name>
        <dbReference type="ChEBI" id="CHEBI:18248"/>
    </ligandPart>
</feature>
<keyword evidence="10" id="KW-1133">Transmembrane helix</keyword>
<reference evidence="11" key="1">
    <citation type="journal article" date="2020" name="Stud. Mycol.">
        <title>101 Dothideomycetes genomes: a test case for predicting lifestyles and emergence of pathogens.</title>
        <authorList>
            <person name="Haridas S."/>
            <person name="Albert R."/>
            <person name="Binder M."/>
            <person name="Bloem J."/>
            <person name="Labutti K."/>
            <person name="Salamov A."/>
            <person name="Andreopoulos B."/>
            <person name="Baker S."/>
            <person name="Barry K."/>
            <person name="Bills G."/>
            <person name="Bluhm B."/>
            <person name="Cannon C."/>
            <person name="Castanera R."/>
            <person name="Culley D."/>
            <person name="Daum C."/>
            <person name="Ezra D."/>
            <person name="Gonzalez J."/>
            <person name="Henrissat B."/>
            <person name="Kuo A."/>
            <person name="Liang C."/>
            <person name="Lipzen A."/>
            <person name="Lutzoni F."/>
            <person name="Magnuson J."/>
            <person name="Mondo S."/>
            <person name="Nolan M."/>
            <person name="Ohm R."/>
            <person name="Pangilinan J."/>
            <person name="Park H.-J."/>
            <person name="Ramirez L."/>
            <person name="Alfaro M."/>
            <person name="Sun H."/>
            <person name="Tritt A."/>
            <person name="Yoshinaga Y."/>
            <person name="Zwiers L.-H."/>
            <person name="Turgeon B."/>
            <person name="Goodwin S."/>
            <person name="Spatafora J."/>
            <person name="Crous P."/>
            <person name="Grigoriev I."/>
        </authorList>
    </citation>
    <scope>NUCLEOTIDE SEQUENCE</scope>
    <source>
        <strain evidence="11">SCOH1-5</strain>
    </source>
</reference>
<dbReference type="PRINTS" id="PR00463">
    <property type="entry name" value="EP450I"/>
</dbReference>
<keyword evidence="10" id="KW-0812">Transmembrane</keyword>
<evidence type="ECO:0000256" key="5">
    <source>
        <dbReference type="ARBA" id="ARBA00023002"/>
    </source>
</evidence>
<evidence type="ECO:0000256" key="2">
    <source>
        <dbReference type="ARBA" id="ARBA00010617"/>
    </source>
</evidence>
<dbReference type="PANTHER" id="PTHR24287">
    <property type="entry name" value="P450, PUTATIVE (EUROFUNG)-RELATED"/>
    <property type="match status" value="1"/>
</dbReference>
<dbReference type="InterPro" id="IPR002401">
    <property type="entry name" value="Cyt_P450_E_grp-I"/>
</dbReference>
<dbReference type="EMBL" id="ML992704">
    <property type="protein sequence ID" value="KAF2207360.1"/>
    <property type="molecule type" value="Genomic_DNA"/>
</dbReference>
<name>A0A6A6F2B1_9PEZI</name>
<organism evidence="11 12">
    <name type="scientific">Cercospora zeae-maydis SCOH1-5</name>
    <dbReference type="NCBI Taxonomy" id="717836"/>
    <lineage>
        <taxon>Eukaryota</taxon>
        <taxon>Fungi</taxon>
        <taxon>Dikarya</taxon>
        <taxon>Ascomycota</taxon>
        <taxon>Pezizomycotina</taxon>
        <taxon>Dothideomycetes</taxon>
        <taxon>Dothideomycetidae</taxon>
        <taxon>Mycosphaerellales</taxon>
        <taxon>Mycosphaerellaceae</taxon>
        <taxon>Cercospora</taxon>
    </lineage>
</organism>
<dbReference type="CDD" id="cd11063">
    <property type="entry name" value="CYP52"/>
    <property type="match status" value="1"/>
</dbReference>
<keyword evidence="4 8" id="KW-0479">Metal-binding</keyword>
<dbReference type="Gene3D" id="1.10.630.10">
    <property type="entry name" value="Cytochrome P450"/>
    <property type="match status" value="1"/>
</dbReference>
<evidence type="ECO:0000256" key="8">
    <source>
        <dbReference type="PIRSR" id="PIRSR602401-1"/>
    </source>
</evidence>
<feature type="transmembrane region" description="Helical" evidence="10">
    <location>
        <begin position="6"/>
        <end position="25"/>
    </location>
</feature>
<protein>
    <recommendedName>
        <fullName evidence="13">Cytochrome P450</fullName>
    </recommendedName>
</protein>
<evidence type="ECO:0000256" key="1">
    <source>
        <dbReference type="ARBA" id="ARBA00001971"/>
    </source>
</evidence>
<keyword evidence="5 9" id="KW-0560">Oxidoreductase</keyword>
<proteinExistence type="inferred from homology"/>
<comment type="cofactor">
    <cofactor evidence="1 8">
        <name>heme</name>
        <dbReference type="ChEBI" id="CHEBI:30413"/>
    </cofactor>
</comment>
<evidence type="ECO:0000313" key="11">
    <source>
        <dbReference type="EMBL" id="KAF2207360.1"/>
    </source>
</evidence>
<evidence type="ECO:0000256" key="7">
    <source>
        <dbReference type="ARBA" id="ARBA00023033"/>
    </source>
</evidence>
<evidence type="ECO:0000256" key="9">
    <source>
        <dbReference type="RuleBase" id="RU000461"/>
    </source>
</evidence>
<keyword evidence="3 8" id="KW-0349">Heme</keyword>
<dbReference type="Pfam" id="PF00067">
    <property type="entry name" value="p450"/>
    <property type="match status" value="1"/>
</dbReference>
<gene>
    <name evidence="11" type="ORF">CERZMDRAFT_115220</name>
</gene>
<keyword evidence="7 9" id="KW-0503">Monooxygenase</keyword>
<comment type="similarity">
    <text evidence="2 9">Belongs to the cytochrome P450 family.</text>
</comment>
<dbReference type="InterPro" id="IPR001128">
    <property type="entry name" value="Cyt_P450"/>
</dbReference>
<keyword evidence="10" id="KW-0472">Membrane</keyword>
<dbReference type="PROSITE" id="PS00086">
    <property type="entry name" value="CYTOCHROME_P450"/>
    <property type="match status" value="1"/>
</dbReference>
<evidence type="ECO:0008006" key="13">
    <source>
        <dbReference type="Google" id="ProtNLM"/>
    </source>
</evidence>
<dbReference type="InterPro" id="IPR047146">
    <property type="entry name" value="Cyt_P450_E_CYP52_fungi"/>
</dbReference>
<evidence type="ECO:0000256" key="10">
    <source>
        <dbReference type="SAM" id="Phobius"/>
    </source>
</evidence>
<dbReference type="OrthoDB" id="1470350at2759"/>
<dbReference type="Proteomes" id="UP000799539">
    <property type="component" value="Unassembled WGS sequence"/>
</dbReference>
<dbReference type="AlphaFoldDB" id="A0A6A6F2B1"/>
<dbReference type="InterPro" id="IPR036396">
    <property type="entry name" value="Cyt_P450_sf"/>
</dbReference>
<dbReference type="GO" id="GO:0020037">
    <property type="term" value="F:heme binding"/>
    <property type="evidence" value="ECO:0007669"/>
    <property type="project" value="InterPro"/>
</dbReference>
<dbReference type="PANTHER" id="PTHR24287:SF1">
    <property type="entry name" value="P450, PUTATIVE (EUROFUNG)-RELATED"/>
    <property type="match status" value="1"/>
</dbReference>
<evidence type="ECO:0000256" key="6">
    <source>
        <dbReference type="ARBA" id="ARBA00023004"/>
    </source>
</evidence>
<dbReference type="GO" id="GO:0016705">
    <property type="term" value="F:oxidoreductase activity, acting on paired donors, with incorporation or reduction of molecular oxygen"/>
    <property type="evidence" value="ECO:0007669"/>
    <property type="project" value="InterPro"/>
</dbReference>
<keyword evidence="12" id="KW-1185">Reference proteome</keyword>
<dbReference type="GO" id="GO:0004497">
    <property type="term" value="F:monooxygenase activity"/>
    <property type="evidence" value="ECO:0007669"/>
    <property type="project" value="UniProtKB-KW"/>
</dbReference>